<comment type="caution">
    <text evidence="1">The sequence shown here is derived from an EMBL/GenBank/DDBJ whole genome shotgun (WGS) entry which is preliminary data.</text>
</comment>
<dbReference type="GeneID" id="30159581"/>
<accession>A0A1E3HBM2</accession>
<gene>
    <name evidence="1" type="ORF">L202_08272</name>
</gene>
<keyword evidence="2" id="KW-1185">Reference proteome</keyword>
<sequence length="276" mass="30793">MVLNSILHRGSSSESKCPLFGKSRSTSFCPTFPPLYPKPLNASVNFALQCCPSPLDIKAIVLGRVFFDLTSRFDCGLSIQVGCGLVESNFTAAKGGPGQVRACDVVHYRIIQRFLALTMLALLERLPRPRSEGEAVNLLCQVRGLMKGVWADIDQAFNNSSSMRAFETIFLPFHDDRAGFKLALNSLRQDILSDEWEPVLRMGAGMLKVQMIVHSCNGERRKSYQRLAGKMVCGHLTDKRSPLSEIERGRVEEQLRVNIDCTPSLESPCCGRYFRD</sequence>
<dbReference type="OrthoDB" id="10294864at2759"/>
<proteinExistence type="predicted"/>
<organism evidence="1 2">
    <name type="scientific">Cryptococcus amylolentus CBS 6039</name>
    <dbReference type="NCBI Taxonomy" id="1295533"/>
    <lineage>
        <taxon>Eukaryota</taxon>
        <taxon>Fungi</taxon>
        <taxon>Dikarya</taxon>
        <taxon>Basidiomycota</taxon>
        <taxon>Agaricomycotina</taxon>
        <taxon>Tremellomycetes</taxon>
        <taxon>Tremellales</taxon>
        <taxon>Cryptococcaceae</taxon>
        <taxon>Cryptococcus</taxon>
    </lineage>
</organism>
<dbReference type="AlphaFoldDB" id="A0A1E3HBM2"/>
<evidence type="ECO:0000313" key="2">
    <source>
        <dbReference type="Proteomes" id="UP000094065"/>
    </source>
</evidence>
<dbReference type="EMBL" id="AWGJ01000014">
    <property type="protein sequence ID" value="ODN72841.1"/>
    <property type="molecule type" value="Genomic_DNA"/>
</dbReference>
<protein>
    <submittedName>
        <fullName evidence="1">Uncharacterized protein</fullName>
    </submittedName>
</protein>
<dbReference type="Proteomes" id="UP000094065">
    <property type="component" value="Unassembled WGS sequence"/>
</dbReference>
<evidence type="ECO:0000313" key="1">
    <source>
        <dbReference type="EMBL" id="ODN72841.1"/>
    </source>
</evidence>
<reference evidence="1 2" key="1">
    <citation type="submission" date="2016-06" db="EMBL/GenBank/DDBJ databases">
        <title>Evolution of pathogenesis and genome organization in the Tremellales.</title>
        <authorList>
            <person name="Cuomo C."/>
            <person name="Litvintseva A."/>
            <person name="Heitman J."/>
            <person name="Chen Y."/>
            <person name="Sun S."/>
            <person name="Springer D."/>
            <person name="Dromer F."/>
            <person name="Young S."/>
            <person name="Zeng Q."/>
            <person name="Chapman S."/>
            <person name="Gujja S."/>
            <person name="Saif S."/>
            <person name="Birren B."/>
        </authorList>
    </citation>
    <scope>NUCLEOTIDE SEQUENCE [LARGE SCALE GENOMIC DNA]</scope>
    <source>
        <strain evidence="1 2">CBS 6039</strain>
    </source>
</reference>
<name>A0A1E3HBM2_9TREE</name>
<dbReference type="RefSeq" id="XP_018988782.1">
    <property type="nucleotide sequence ID" value="XM_019143119.1"/>
</dbReference>